<name>A0A8J8G5V3_9FLAO</name>
<dbReference type="AlphaFoldDB" id="A0A8J8G5V3"/>
<evidence type="ECO:0000313" key="3">
    <source>
        <dbReference type="EMBL" id="NRS91794.1"/>
    </source>
</evidence>
<dbReference type="EMBL" id="JABSNO010000004">
    <property type="protein sequence ID" value="NRS91794.1"/>
    <property type="molecule type" value="Genomic_DNA"/>
</dbReference>
<dbReference type="InterPro" id="IPR006976">
    <property type="entry name" value="VanZ-like"/>
</dbReference>
<sequence>MIKRCYKIAIAIYTIALLYMMFFGLGREASDYRFLQVNPFQTIGHFCSANIKQQDFLLNIIGNIFVFSPFGMLGIIIKKFLRIRIITLPFVLFIAILELTQYFTGRGTADIDDVFLNTFGMMIGVGIMKLWNLLSNFTFQLYFGDNEKVPVNS</sequence>
<evidence type="ECO:0000313" key="4">
    <source>
        <dbReference type="Proteomes" id="UP000610746"/>
    </source>
</evidence>
<feature type="domain" description="VanZ-like" evidence="2">
    <location>
        <begin position="11"/>
        <end position="131"/>
    </location>
</feature>
<feature type="transmembrane region" description="Helical" evidence="1">
    <location>
        <begin position="7"/>
        <end position="25"/>
    </location>
</feature>
<dbReference type="PANTHER" id="PTHR36834:SF2">
    <property type="entry name" value="MEMBRANE PROTEIN"/>
    <property type="match status" value="1"/>
</dbReference>
<keyword evidence="4" id="KW-1185">Reference proteome</keyword>
<comment type="caution">
    <text evidence="3">The sequence shown here is derived from an EMBL/GenBank/DDBJ whole genome shotgun (WGS) entry which is preliminary data.</text>
</comment>
<feature type="transmembrane region" description="Helical" evidence="1">
    <location>
        <begin position="83"/>
        <end position="103"/>
    </location>
</feature>
<proteinExistence type="predicted"/>
<dbReference type="RefSeq" id="WP_173778411.1">
    <property type="nucleotide sequence ID" value="NZ_JABSNO010000004.1"/>
</dbReference>
<evidence type="ECO:0000256" key="1">
    <source>
        <dbReference type="SAM" id="Phobius"/>
    </source>
</evidence>
<keyword evidence="1" id="KW-0812">Transmembrane</keyword>
<dbReference type="Pfam" id="PF04892">
    <property type="entry name" value="VanZ"/>
    <property type="match status" value="1"/>
</dbReference>
<dbReference type="PANTHER" id="PTHR36834">
    <property type="entry name" value="MEMBRANE PROTEIN-RELATED"/>
    <property type="match status" value="1"/>
</dbReference>
<dbReference type="InterPro" id="IPR053150">
    <property type="entry name" value="Teicoplanin_resist-assoc"/>
</dbReference>
<accession>A0A8J8G5V3</accession>
<keyword evidence="1" id="KW-0472">Membrane</keyword>
<evidence type="ECO:0000259" key="2">
    <source>
        <dbReference type="Pfam" id="PF04892"/>
    </source>
</evidence>
<organism evidence="3 4">
    <name type="scientific">Frigoriflavimonas asaccharolytica</name>
    <dbReference type="NCBI Taxonomy" id="2735899"/>
    <lineage>
        <taxon>Bacteria</taxon>
        <taxon>Pseudomonadati</taxon>
        <taxon>Bacteroidota</taxon>
        <taxon>Flavobacteriia</taxon>
        <taxon>Flavobacteriales</taxon>
        <taxon>Weeksellaceae</taxon>
        <taxon>Frigoriflavimonas</taxon>
    </lineage>
</organism>
<feature type="transmembrane region" description="Helical" evidence="1">
    <location>
        <begin position="115"/>
        <end position="134"/>
    </location>
</feature>
<reference evidence="3" key="1">
    <citation type="submission" date="2020-05" db="EMBL/GenBank/DDBJ databases">
        <title>Genomic Encyclopedia of Type Strains, Phase IV (KMG-V): Genome sequencing to study the core and pangenomes of soil and plant-associated prokaryotes.</title>
        <authorList>
            <person name="Whitman W."/>
        </authorList>
    </citation>
    <scope>NUCLEOTIDE SEQUENCE</scope>
    <source>
        <strain evidence="3">16F</strain>
    </source>
</reference>
<protein>
    <submittedName>
        <fullName evidence="3">Glycopeptide antibiotics resistance protein</fullName>
    </submittedName>
</protein>
<keyword evidence="1" id="KW-1133">Transmembrane helix</keyword>
<feature type="transmembrane region" description="Helical" evidence="1">
    <location>
        <begin position="56"/>
        <end position="76"/>
    </location>
</feature>
<gene>
    <name evidence="3" type="ORF">HNQ03_000861</name>
</gene>
<dbReference type="Proteomes" id="UP000610746">
    <property type="component" value="Unassembled WGS sequence"/>
</dbReference>